<dbReference type="AlphaFoldDB" id="A0A1J3CWQ5"/>
<feature type="domain" description="Chromo" evidence="17">
    <location>
        <begin position="747"/>
        <end position="791"/>
    </location>
</feature>
<feature type="repeat" description="HEAT" evidence="15">
    <location>
        <begin position="119"/>
        <end position="157"/>
    </location>
</feature>
<sequence length="980" mass="106898">MAAAIAQELGQLSISGTSSLEALTAAASKGPAAEIHLISHLPAVLKATADKDAAVRAAADAAGLAITSALNRNAVKLALPALFEAMADPKWQTKEAATKFLGHLAAASPEQISVYLPEIVPVVTNCMVDLKPTVRTAATDALTKCCAAIGNRDIEPFVPHLIRCIGAPGEVPDCVHKLSATTFVQSVDARTLSILVPLLVRGLTDRTTPIRRKACVIIRNMAKLVDDPVDAANFVATLLPNVKYAMEGMSNPEAREVATDCHKILESINTSVEAPPKATVEEVLAALNKAADAASVAVKGEGAEEASRYVAGMAANLIDVKNFEEAEWTQTVVPYLAPFSGDAGATAVCKEFHAACFQEAQARVMAPVEEEEGEDLCNCEFSLAYGGKILLNNARLHLKRGQRYGLCGPNGAGKSTLMRAIANGQLDGFPPKSELRTVYVEHDIDASEAETPVVEFVVNDEMVKEVLPSRERIIEVLESVGFDADRQRLPVASLSGGWKMKLALARAMLMNADIMLLDEPTNHLDVTNVKWLIDYLVGLKGVTSVVVSHDSGFLDAVCSSIIHYEDNFKLKKYLGNLSKFVEQRPEAAAYYNLADASTKWVLPEPGYLEGVTSKDRAILKMRAVNFKYPTAETRILNEVNLQVSLNSRVAVLGPNGAGKSTLIKLLTGELEAESGLVWKHPNLRVAYVAQHAFHHIENHLDMTPNQYIQWRYATGEDRESLDKVSRKLKEEEEKKMNEVKVVDGVKRVVEKLLGRRKQKRGYEYEVQWKGEVETSWLTRDRLEEMGFQKMLTDIDMKEAAAAGLLGKPLTAKNVEEMLANLGLPAEFATHSQIRGLSGGQKVKLVLGAAMWQQPHILVLDEPTNYLDRESLGAMASALKEYGGGVVIVSHHHEFVNQVCSEKWHVGGGKCEITGQSAAALEAAKLEWKRQEETTDAFGNTIKIKAPKKELSRKEKKARAKANAARRARGEEVSDDEEDWE</sequence>
<evidence type="ECO:0000259" key="17">
    <source>
        <dbReference type="PROSITE" id="PS50013"/>
    </source>
</evidence>
<evidence type="ECO:0000256" key="6">
    <source>
        <dbReference type="ARBA" id="ARBA00022741"/>
    </source>
</evidence>
<proteinExistence type="inferred from homology"/>
<evidence type="ECO:0000256" key="3">
    <source>
        <dbReference type="ARBA" id="ARBA00011054"/>
    </source>
</evidence>
<dbReference type="Pfam" id="PF00005">
    <property type="entry name" value="ABC_tran"/>
    <property type="match status" value="2"/>
</dbReference>
<dbReference type="InterPro" id="IPR003593">
    <property type="entry name" value="AAA+_ATPase"/>
</dbReference>
<evidence type="ECO:0000256" key="4">
    <source>
        <dbReference type="ARBA" id="ARBA00022490"/>
    </source>
</evidence>
<dbReference type="InterPro" id="IPR015688">
    <property type="entry name" value="eEF3_ABC2_chromodomain-like"/>
</dbReference>
<organism evidence="19">
    <name type="scientific">Noccaea caerulescens</name>
    <name type="common">Alpine penny-cress</name>
    <name type="synonym">Thlaspi caerulescens</name>
    <dbReference type="NCBI Taxonomy" id="107243"/>
    <lineage>
        <taxon>Eukaryota</taxon>
        <taxon>Viridiplantae</taxon>
        <taxon>Streptophyta</taxon>
        <taxon>Embryophyta</taxon>
        <taxon>Tracheophyta</taxon>
        <taxon>Spermatophyta</taxon>
        <taxon>Magnoliopsida</taxon>
        <taxon>eudicotyledons</taxon>
        <taxon>Gunneridae</taxon>
        <taxon>Pentapetalae</taxon>
        <taxon>rosids</taxon>
        <taxon>malvids</taxon>
        <taxon>Brassicales</taxon>
        <taxon>Brassicaceae</taxon>
        <taxon>Coluteocarpeae</taxon>
        <taxon>Noccaea</taxon>
    </lineage>
</organism>
<keyword evidence="7 19" id="KW-0251">Elongation factor</keyword>
<dbReference type="SMART" id="SM00382">
    <property type="entry name" value="AAA"/>
    <property type="match status" value="2"/>
</dbReference>
<keyword evidence="4" id="KW-0963">Cytoplasm</keyword>
<evidence type="ECO:0000256" key="12">
    <source>
        <dbReference type="ARBA" id="ARBA00049360"/>
    </source>
</evidence>
<dbReference type="GO" id="GO:0005737">
    <property type="term" value="C:cytoplasm"/>
    <property type="evidence" value="ECO:0007669"/>
    <property type="project" value="UniProtKB-SubCell"/>
</dbReference>
<reference evidence="19" key="1">
    <citation type="submission" date="2016-07" db="EMBL/GenBank/DDBJ databases">
        <title>De novo transcriptome assembly of four accessions of the metal hyperaccumulator plant Noccaea caerulescens.</title>
        <authorList>
            <person name="Blande D."/>
            <person name="Halimaa P."/>
            <person name="Tervahauta A.I."/>
            <person name="Aarts M.G."/>
            <person name="Karenlampi S.O."/>
        </authorList>
    </citation>
    <scope>NUCLEOTIDE SEQUENCE</scope>
</reference>
<dbReference type="SMART" id="SM00298">
    <property type="entry name" value="CHROMO"/>
    <property type="match status" value="1"/>
</dbReference>
<keyword evidence="10" id="KW-0694">RNA-binding</keyword>
<dbReference type="PANTHER" id="PTHR19211">
    <property type="entry name" value="ATP-BINDING TRANSPORT PROTEIN-RELATED"/>
    <property type="match status" value="1"/>
</dbReference>
<evidence type="ECO:0000256" key="9">
    <source>
        <dbReference type="ARBA" id="ARBA00022840"/>
    </source>
</evidence>
<protein>
    <recommendedName>
        <fullName evidence="13">Elongation factor 3</fullName>
    </recommendedName>
    <alternativeName>
        <fullName evidence="14">Eukaryotic elongation factor 3</fullName>
    </alternativeName>
</protein>
<dbReference type="InterPro" id="IPR047036">
    <property type="entry name" value="EF3_4HB_sf"/>
</dbReference>
<keyword evidence="8" id="KW-0378">Hydrolase</keyword>
<evidence type="ECO:0000256" key="10">
    <source>
        <dbReference type="ARBA" id="ARBA00022884"/>
    </source>
</evidence>
<feature type="compositionally biased region" description="Basic residues" evidence="16">
    <location>
        <begin position="953"/>
        <end position="966"/>
    </location>
</feature>
<feature type="domain" description="ABC transporter" evidence="18">
    <location>
        <begin position="619"/>
        <end position="932"/>
    </location>
</feature>
<evidence type="ECO:0000256" key="1">
    <source>
        <dbReference type="ARBA" id="ARBA00004496"/>
    </source>
</evidence>
<dbReference type="CDD" id="cd03221">
    <property type="entry name" value="ABCF_EF-3"/>
    <property type="match status" value="2"/>
</dbReference>
<keyword evidence="6" id="KW-0547">Nucleotide-binding</keyword>
<evidence type="ECO:0000256" key="2">
    <source>
        <dbReference type="ARBA" id="ARBA00004815"/>
    </source>
</evidence>
<dbReference type="GO" id="GO:0005524">
    <property type="term" value="F:ATP binding"/>
    <property type="evidence" value="ECO:0007669"/>
    <property type="project" value="UniProtKB-KW"/>
</dbReference>
<dbReference type="InterPro" id="IPR040533">
    <property type="entry name" value="EF3_4HB"/>
</dbReference>
<dbReference type="UniPathway" id="UPA00345"/>
<dbReference type="SMART" id="SM01349">
    <property type="entry name" value="TOG"/>
    <property type="match status" value="1"/>
</dbReference>
<dbReference type="InterPro" id="IPR000953">
    <property type="entry name" value="Chromo/chromo_shadow_dom"/>
</dbReference>
<dbReference type="SUPFAM" id="SSF52540">
    <property type="entry name" value="P-loop containing nucleoside triphosphate hydrolases"/>
    <property type="match status" value="2"/>
</dbReference>
<dbReference type="PANTHER" id="PTHR19211:SF5">
    <property type="entry name" value="ELONGATION FACTOR 3A-RELATED"/>
    <property type="match status" value="1"/>
</dbReference>
<comment type="catalytic activity">
    <reaction evidence="12">
        <text>ATP + H2O = ADP + phosphate + H(+)</text>
        <dbReference type="Rhea" id="RHEA:13065"/>
        <dbReference type="ChEBI" id="CHEBI:15377"/>
        <dbReference type="ChEBI" id="CHEBI:15378"/>
        <dbReference type="ChEBI" id="CHEBI:30616"/>
        <dbReference type="ChEBI" id="CHEBI:43474"/>
        <dbReference type="ChEBI" id="CHEBI:456216"/>
    </reaction>
</comment>
<evidence type="ECO:0000256" key="16">
    <source>
        <dbReference type="SAM" id="MobiDB-lite"/>
    </source>
</evidence>
<dbReference type="PROSITE" id="PS00211">
    <property type="entry name" value="ABC_TRANSPORTER_1"/>
    <property type="match status" value="2"/>
</dbReference>
<dbReference type="Pfam" id="PF24984">
    <property type="entry name" value="HEAT_EF3_GNC1"/>
    <property type="match status" value="1"/>
</dbReference>
<dbReference type="SUPFAM" id="SSF48371">
    <property type="entry name" value="ARM repeat"/>
    <property type="match status" value="1"/>
</dbReference>
<dbReference type="Gene3D" id="3.40.50.300">
    <property type="entry name" value="P-loop containing nucleotide triphosphate hydrolases"/>
    <property type="match status" value="2"/>
</dbReference>
<name>A0A1J3CWQ5_NOCCA</name>
<keyword evidence="11" id="KW-0648">Protein biosynthesis</keyword>
<dbReference type="GO" id="GO:0003723">
    <property type="term" value="F:RNA binding"/>
    <property type="evidence" value="ECO:0007669"/>
    <property type="project" value="UniProtKB-KW"/>
</dbReference>
<evidence type="ECO:0000256" key="14">
    <source>
        <dbReference type="ARBA" id="ARBA00050045"/>
    </source>
</evidence>
<evidence type="ECO:0000256" key="5">
    <source>
        <dbReference type="ARBA" id="ARBA00022737"/>
    </source>
</evidence>
<comment type="subcellular location">
    <subcellularLocation>
        <location evidence="1">Cytoplasm</location>
    </subcellularLocation>
</comment>
<feature type="region of interest" description="Disordered" evidence="16">
    <location>
        <begin position="938"/>
        <end position="980"/>
    </location>
</feature>
<feature type="domain" description="ABC transporter" evidence="18">
    <location>
        <begin position="371"/>
        <end position="591"/>
    </location>
</feature>
<evidence type="ECO:0000256" key="15">
    <source>
        <dbReference type="PROSITE-ProRule" id="PRU00103"/>
    </source>
</evidence>
<dbReference type="CDD" id="cd18626">
    <property type="entry name" value="CD_eEF3"/>
    <property type="match status" value="1"/>
</dbReference>
<dbReference type="PROSITE" id="PS50893">
    <property type="entry name" value="ABC_TRANSPORTER_2"/>
    <property type="match status" value="2"/>
</dbReference>
<dbReference type="EMBL" id="GEVI01021290">
    <property type="protein sequence ID" value="JAU11030.1"/>
    <property type="molecule type" value="Transcribed_RNA"/>
</dbReference>
<dbReference type="Pfam" id="PF17947">
    <property type="entry name" value="4HB"/>
    <property type="match status" value="1"/>
</dbReference>
<evidence type="ECO:0000313" key="19">
    <source>
        <dbReference type="EMBL" id="JAU11030.1"/>
    </source>
</evidence>
<dbReference type="PROSITE" id="PS50013">
    <property type="entry name" value="CHROMO_2"/>
    <property type="match status" value="1"/>
</dbReference>
<dbReference type="InterPro" id="IPR027417">
    <property type="entry name" value="P-loop_NTPase"/>
</dbReference>
<dbReference type="InterPro" id="IPR047038">
    <property type="entry name" value="eEF3_chromodomain-like_sf"/>
</dbReference>
<gene>
    <name evidence="19" type="ORF">GA_TR15627_c0_g1_i1_g.47733</name>
</gene>
<keyword evidence="9" id="KW-0067">ATP-binding</keyword>
<comment type="pathway">
    <text evidence="2">Protein biosynthesis; polypeptide chain elongation.</text>
</comment>
<dbReference type="Gene3D" id="2.40.50.990">
    <property type="match status" value="1"/>
</dbReference>
<dbReference type="InterPro" id="IPR011989">
    <property type="entry name" value="ARM-like"/>
</dbReference>
<evidence type="ECO:0000256" key="8">
    <source>
        <dbReference type="ARBA" id="ARBA00022801"/>
    </source>
</evidence>
<dbReference type="InterPro" id="IPR050611">
    <property type="entry name" value="ABCF"/>
</dbReference>
<evidence type="ECO:0000259" key="18">
    <source>
        <dbReference type="PROSITE" id="PS50893"/>
    </source>
</evidence>
<dbReference type="Gene3D" id="1.25.10.10">
    <property type="entry name" value="Leucine-rich Repeat Variant"/>
    <property type="match status" value="1"/>
</dbReference>
<comment type="similarity">
    <text evidence="3">Belongs to the ABC transporter superfamily. ABCF family. EF3 subfamily.</text>
</comment>
<dbReference type="FunFam" id="3.40.50.300:FF:000193">
    <property type="entry name" value="Probable Elongation factor 3"/>
    <property type="match status" value="1"/>
</dbReference>
<dbReference type="InterPro" id="IPR034085">
    <property type="entry name" value="TOG"/>
</dbReference>
<dbReference type="Gene3D" id="1.20.1390.20">
    <property type="match status" value="1"/>
</dbReference>
<dbReference type="InterPro" id="IPR016024">
    <property type="entry name" value="ARM-type_fold"/>
</dbReference>
<evidence type="ECO:0000256" key="11">
    <source>
        <dbReference type="ARBA" id="ARBA00022917"/>
    </source>
</evidence>
<dbReference type="InterPro" id="IPR017871">
    <property type="entry name" value="ABC_transporter-like_CS"/>
</dbReference>
<dbReference type="PROSITE" id="PS50077">
    <property type="entry name" value="HEAT_REPEAT"/>
    <property type="match status" value="1"/>
</dbReference>
<dbReference type="GO" id="GO:0016887">
    <property type="term" value="F:ATP hydrolysis activity"/>
    <property type="evidence" value="ECO:0007669"/>
    <property type="project" value="InterPro"/>
</dbReference>
<evidence type="ECO:0000256" key="7">
    <source>
        <dbReference type="ARBA" id="ARBA00022768"/>
    </source>
</evidence>
<dbReference type="Pfam" id="PF24987">
    <property type="entry name" value="HEAT_EF3_N"/>
    <property type="match status" value="1"/>
</dbReference>
<dbReference type="GO" id="GO:0003746">
    <property type="term" value="F:translation elongation factor activity"/>
    <property type="evidence" value="ECO:0007669"/>
    <property type="project" value="UniProtKB-KW"/>
</dbReference>
<accession>A0A1J3CWQ5</accession>
<evidence type="ECO:0000256" key="13">
    <source>
        <dbReference type="ARBA" id="ARBA00050030"/>
    </source>
</evidence>
<keyword evidence="5" id="KW-0677">Repeat</keyword>
<dbReference type="InterPro" id="IPR021133">
    <property type="entry name" value="HEAT_type_2"/>
</dbReference>
<dbReference type="InterPro" id="IPR003439">
    <property type="entry name" value="ABC_transporter-like_ATP-bd"/>
</dbReference>